<comment type="caution">
    <text evidence="1">The sequence shown here is derived from an EMBL/GenBank/DDBJ whole genome shotgun (WGS) entry which is preliminary data.</text>
</comment>
<name>A0ABP7SJB5_9BURK</name>
<reference evidence="2" key="1">
    <citation type="journal article" date="2019" name="Int. J. Syst. Evol. Microbiol.">
        <title>The Global Catalogue of Microorganisms (GCM) 10K type strain sequencing project: providing services to taxonomists for standard genome sequencing and annotation.</title>
        <authorList>
            <consortium name="The Broad Institute Genomics Platform"/>
            <consortium name="The Broad Institute Genome Sequencing Center for Infectious Disease"/>
            <person name="Wu L."/>
            <person name="Ma J."/>
        </authorList>
    </citation>
    <scope>NUCLEOTIDE SEQUENCE [LARGE SCALE GENOMIC DNA]</scope>
    <source>
        <strain evidence="2">JCM 16673</strain>
    </source>
</reference>
<gene>
    <name evidence="1" type="ORF">GCM10022212_02640</name>
</gene>
<evidence type="ECO:0000313" key="1">
    <source>
        <dbReference type="EMBL" id="GAA4012450.1"/>
    </source>
</evidence>
<dbReference type="Proteomes" id="UP001501353">
    <property type="component" value="Unassembled WGS sequence"/>
</dbReference>
<sequence length="60" mass="6771">MAIERLDADNALRTETTFDGLLQAYAGTYGQLEDMETCAAAHHICSRRFWDFSTNFLLPA</sequence>
<keyword evidence="2" id="KW-1185">Reference proteome</keyword>
<organism evidence="1 2">
    <name type="scientific">Actimicrobium antarcticum</name>
    <dbReference type="NCBI Taxonomy" id="1051899"/>
    <lineage>
        <taxon>Bacteria</taxon>
        <taxon>Pseudomonadati</taxon>
        <taxon>Pseudomonadota</taxon>
        <taxon>Betaproteobacteria</taxon>
        <taxon>Burkholderiales</taxon>
        <taxon>Oxalobacteraceae</taxon>
        <taxon>Actimicrobium</taxon>
    </lineage>
</organism>
<protein>
    <submittedName>
        <fullName evidence="1">Uncharacterized protein</fullName>
    </submittedName>
</protein>
<accession>A0ABP7SJB5</accession>
<dbReference type="EMBL" id="BAAAZE010000001">
    <property type="protein sequence ID" value="GAA4012450.1"/>
    <property type="molecule type" value="Genomic_DNA"/>
</dbReference>
<evidence type="ECO:0000313" key="2">
    <source>
        <dbReference type="Proteomes" id="UP001501353"/>
    </source>
</evidence>
<proteinExistence type="predicted"/>